<dbReference type="InterPro" id="IPR011050">
    <property type="entry name" value="Pectin_lyase_fold/virulence"/>
</dbReference>
<proteinExistence type="inferred from homology"/>
<dbReference type="InterPro" id="IPR002105">
    <property type="entry name" value="Dockerin_1_rpt"/>
</dbReference>
<dbReference type="GO" id="GO:0004553">
    <property type="term" value="F:hydrolase activity, hydrolyzing O-glycosyl compounds"/>
    <property type="evidence" value="ECO:0007669"/>
    <property type="project" value="InterPro"/>
</dbReference>
<dbReference type="GO" id="GO:0030570">
    <property type="term" value="F:pectate lyase activity"/>
    <property type="evidence" value="ECO:0007669"/>
    <property type="project" value="InterPro"/>
</dbReference>
<organism evidence="4 5">
    <name type="scientific">Ruminococcus callidus ATCC 27760</name>
    <dbReference type="NCBI Taxonomy" id="411473"/>
    <lineage>
        <taxon>Bacteria</taxon>
        <taxon>Bacillati</taxon>
        <taxon>Bacillota</taxon>
        <taxon>Clostridia</taxon>
        <taxon>Eubacteriales</taxon>
        <taxon>Oscillospiraceae</taxon>
        <taxon>Ruminococcus</taxon>
    </lineage>
</organism>
<dbReference type="InterPro" id="IPR036439">
    <property type="entry name" value="Dockerin_dom_sf"/>
</dbReference>
<dbReference type="eggNOG" id="COG3866">
    <property type="taxonomic scope" value="Bacteria"/>
</dbReference>
<dbReference type="InterPro" id="IPR000772">
    <property type="entry name" value="Ricin_B_lectin"/>
</dbReference>
<dbReference type="CDD" id="cd14256">
    <property type="entry name" value="Dockerin_I"/>
    <property type="match status" value="1"/>
</dbReference>
<sequence>MKQWIRVKKALLLSLILLMAWLLPLFQWNGTVLSAAAISTDYPAQLMHLASKGSTKVLTANGTSDGAALSLQTLGSDLSASWRFDRVGSDGNGTFFKLVNAQSGRLLTPRNYNVSDKTDVILYGSESAQSQHWYVVPVKQDHLGNDLYYKIVNYSDTSLALTQGTSGMTLAKYSGTDNQLWMLSADGLQGFAGYCFDDNTGNIKAGDIGGLFGEIVEVSTFADLKKYATADIPYTIVVTANIRVTALQKDSSGHNYCPDGRIYVHSNKTIIGSYAAHTMYNVQFCTSSNNGTGNNLILKNFELQHDAESNGNDSIVVYLGSGQNIWVDHCTFVGHSDYNTASTGLPDWDKFLACCYDADYTTVSDCSFGLHEYGVILGYPADDENSYKTYNNYPRMSIISNRFEKTLTRGPGLMRYGYFHSLNNYVKTFSMAYTVHTASKIFAENCYYEDGGNVICDWNTATYPGSYAETGSKSVNCKRTTIEGYAQDCTWRPTSNYKTISRTADEAKFYCENYSGCQNDRNHMMYLRYAVAGVPSASYTESPSAPLAELFAEGSAYRIRNVNSGLYLQVAGAAAKNGTNVQQWGSDGIAVHDIWKLCSAGEGYYYLVSAVGDGGTYVLDVAGKKAANGTNIDIYTYNGGDNQKFMLTKNGDGSYQIRTHISNGNSVVEVENASQTSGANVQQWEVNGANCQNWILEPTTDPGCSMNTDVIYTFENAGSGLVMDITDGKMTDNTNVQQWSSNGLNCQKWTLRAFGSGNYYWIRSQQDSHYALKAEGSKNGGNLAIAAWSNKDSTQLFRFTKNLDGSYSILTHASGDSCYVEVADASTANGANVQQWEPTGSSCQKWQTKTETTTVTTKVTTTVTTTTTTKATTNTTTAAATSTTTATATEPPVISGDINADGKTNLADVVLLQKWLLGFPETKLANWQAGDLNADRILNGFDLCLLRNNMI</sequence>
<keyword evidence="5" id="KW-1185">Reference proteome</keyword>
<dbReference type="InterPro" id="IPR016134">
    <property type="entry name" value="Dockerin_dom"/>
</dbReference>
<reference evidence="4 5" key="1">
    <citation type="submission" date="2013-07" db="EMBL/GenBank/DDBJ databases">
        <authorList>
            <person name="Weinstock G."/>
            <person name="Sodergren E."/>
            <person name="Wylie T."/>
            <person name="Fulton L."/>
            <person name="Fulton R."/>
            <person name="Fronick C."/>
            <person name="O'Laughlin M."/>
            <person name="Godfrey J."/>
            <person name="Miner T."/>
            <person name="Herter B."/>
            <person name="Appelbaum E."/>
            <person name="Cordes M."/>
            <person name="Lek S."/>
            <person name="Wollam A."/>
            <person name="Pepin K.H."/>
            <person name="Palsikar V.B."/>
            <person name="Mitreva M."/>
            <person name="Wilson R.K."/>
        </authorList>
    </citation>
    <scope>NUCLEOTIDE SEQUENCE [LARGE SCALE GENOMIC DNA]</scope>
    <source>
        <strain evidence="4 5">ATCC 27760</strain>
    </source>
</reference>
<dbReference type="Pfam" id="PF00544">
    <property type="entry name" value="Pectate_lyase_4"/>
    <property type="match status" value="1"/>
</dbReference>
<evidence type="ECO:0000256" key="1">
    <source>
        <dbReference type="ARBA" id="ARBA00023239"/>
    </source>
</evidence>
<comment type="caution">
    <text evidence="4">The sequence shown here is derived from an EMBL/GenBank/DDBJ whole genome shotgun (WGS) entry which is preliminary data.</text>
</comment>
<evidence type="ECO:0000313" key="5">
    <source>
        <dbReference type="Proteomes" id="UP000016662"/>
    </source>
</evidence>
<dbReference type="InterPro" id="IPR045032">
    <property type="entry name" value="PEL"/>
</dbReference>
<dbReference type="PATRIC" id="fig|411473.3.peg.2097"/>
<dbReference type="GO" id="GO:0005576">
    <property type="term" value="C:extracellular region"/>
    <property type="evidence" value="ECO:0007669"/>
    <property type="project" value="UniProtKB-SubCell"/>
</dbReference>
<name>U2LQP2_9FIRM</name>
<dbReference type="GO" id="GO:0030246">
    <property type="term" value="F:carbohydrate binding"/>
    <property type="evidence" value="ECO:0007669"/>
    <property type="project" value="UniProtKB-KW"/>
</dbReference>
<dbReference type="SUPFAM" id="SSF50370">
    <property type="entry name" value="Ricin B-like lectins"/>
    <property type="match status" value="3"/>
</dbReference>
<dbReference type="InterPro" id="IPR012334">
    <property type="entry name" value="Pectin_lyas_fold"/>
</dbReference>
<dbReference type="Gene3D" id="2.80.10.50">
    <property type="match status" value="6"/>
</dbReference>
<dbReference type="EMBL" id="AWVF01000300">
    <property type="protein sequence ID" value="ERJ91799.1"/>
    <property type="molecule type" value="Genomic_DNA"/>
</dbReference>
<dbReference type="AlphaFoldDB" id="U2LQP2"/>
<dbReference type="GO" id="GO:0000272">
    <property type="term" value="P:polysaccharide catabolic process"/>
    <property type="evidence" value="ECO:0007669"/>
    <property type="project" value="UniProtKB-KW"/>
</dbReference>
<feature type="domain" description="Dockerin" evidence="3">
    <location>
        <begin position="891"/>
        <end position="951"/>
    </location>
</feature>
<keyword evidence="2" id="KW-0964">Secreted</keyword>
<dbReference type="Proteomes" id="UP000016662">
    <property type="component" value="Unassembled WGS sequence"/>
</dbReference>
<dbReference type="Gene3D" id="2.160.20.10">
    <property type="entry name" value="Single-stranded right-handed beta-helix, Pectin lyase-like"/>
    <property type="match status" value="1"/>
</dbReference>
<evidence type="ECO:0000256" key="2">
    <source>
        <dbReference type="RuleBase" id="RU361173"/>
    </source>
</evidence>
<keyword evidence="1 2" id="KW-0456">Lyase</keyword>
<dbReference type="PANTHER" id="PTHR31683:SF18">
    <property type="entry name" value="PECTATE LYASE 21-RELATED"/>
    <property type="match status" value="1"/>
</dbReference>
<dbReference type="CDD" id="cd00161">
    <property type="entry name" value="beta-trefoil_Ricin-like"/>
    <property type="match status" value="4"/>
</dbReference>
<dbReference type="SMART" id="SM00656">
    <property type="entry name" value="Amb_all"/>
    <property type="match status" value="1"/>
</dbReference>
<dbReference type="InterPro" id="IPR035992">
    <property type="entry name" value="Ricin_B-like_lectins"/>
</dbReference>
<gene>
    <name evidence="4" type="ORF">RUMCAL_02509</name>
</gene>
<dbReference type="InterPro" id="IPR002022">
    <property type="entry name" value="Pec_lyase"/>
</dbReference>
<dbReference type="PROSITE" id="PS51766">
    <property type="entry name" value="DOCKERIN"/>
    <property type="match status" value="1"/>
</dbReference>
<dbReference type="STRING" id="411473.RUMCAL_02509"/>
<evidence type="ECO:0000259" key="3">
    <source>
        <dbReference type="PROSITE" id="PS51766"/>
    </source>
</evidence>
<evidence type="ECO:0000313" key="4">
    <source>
        <dbReference type="EMBL" id="ERJ91799.1"/>
    </source>
</evidence>
<dbReference type="Pfam" id="PF14200">
    <property type="entry name" value="RicinB_lectin_2"/>
    <property type="match status" value="4"/>
</dbReference>
<keyword evidence="2" id="KW-0119">Carbohydrate metabolism</keyword>
<dbReference type="SMART" id="SM00458">
    <property type="entry name" value="RICIN"/>
    <property type="match status" value="3"/>
</dbReference>
<dbReference type="Pfam" id="PF00404">
    <property type="entry name" value="Dockerin_1"/>
    <property type="match status" value="1"/>
</dbReference>
<comment type="subcellular location">
    <subcellularLocation>
        <location evidence="2">Secreted</location>
    </subcellularLocation>
</comment>
<accession>U2LQP2</accession>
<dbReference type="RefSeq" id="WP_021680676.1">
    <property type="nucleotide sequence ID" value="NZ_KI260297.1"/>
</dbReference>
<keyword evidence="4" id="KW-0430">Lectin</keyword>
<comment type="similarity">
    <text evidence="2">Belongs to the polysaccharide lyase 1 family.</text>
</comment>
<keyword evidence="2" id="KW-0624">Polysaccharide degradation</keyword>
<dbReference type="PANTHER" id="PTHR31683">
    <property type="entry name" value="PECTATE LYASE 18-RELATED"/>
    <property type="match status" value="1"/>
</dbReference>
<dbReference type="SUPFAM" id="SSF51126">
    <property type="entry name" value="Pectin lyase-like"/>
    <property type="match status" value="1"/>
</dbReference>
<dbReference type="Gene3D" id="1.10.1330.10">
    <property type="entry name" value="Dockerin domain"/>
    <property type="match status" value="1"/>
</dbReference>
<dbReference type="HOGENOM" id="CLU_013475_0_0_9"/>
<dbReference type="OrthoDB" id="6521850at2"/>
<dbReference type="PROSITE" id="PS50231">
    <property type="entry name" value="RICIN_B_LECTIN"/>
    <property type="match status" value="2"/>
</dbReference>
<dbReference type="SUPFAM" id="SSF63446">
    <property type="entry name" value="Type I dockerin domain"/>
    <property type="match status" value="1"/>
</dbReference>
<protein>
    <submittedName>
        <fullName evidence="4">Ricin-type beta-trefoil lectin domain protein</fullName>
    </submittedName>
</protein>
<dbReference type="eggNOG" id="COG2755">
    <property type="taxonomic scope" value="Bacteria"/>
</dbReference>